<gene>
    <name evidence="1" type="ORF">M011DRAFT_18911</name>
</gene>
<organism evidence="1 2">
    <name type="scientific">Sporormia fimetaria CBS 119925</name>
    <dbReference type="NCBI Taxonomy" id="1340428"/>
    <lineage>
        <taxon>Eukaryota</taxon>
        <taxon>Fungi</taxon>
        <taxon>Dikarya</taxon>
        <taxon>Ascomycota</taxon>
        <taxon>Pezizomycotina</taxon>
        <taxon>Dothideomycetes</taxon>
        <taxon>Pleosporomycetidae</taxon>
        <taxon>Pleosporales</taxon>
        <taxon>Sporormiaceae</taxon>
        <taxon>Sporormia</taxon>
    </lineage>
</organism>
<dbReference type="EMBL" id="MU006561">
    <property type="protein sequence ID" value="KAF2752228.1"/>
    <property type="molecule type" value="Genomic_DNA"/>
</dbReference>
<accession>A0A6A6VNN2</accession>
<evidence type="ECO:0000313" key="2">
    <source>
        <dbReference type="Proteomes" id="UP000799440"/>
    </source>
</evidence>
<reference evidence="1" key="1">
    <citation type="journal article" date="2020" name="Stud. Mycol.">
        <title>101 Dothideomycetes genomes: a test case for predicting lifestyles and emergence of pathogens.</title>
        <authorList>
            <person name="Haridas S."/>
            <person name="Albert R."/>
            <person name="Binder M."/>
            <person name="Bloem J."/>
            <person name="Labutti K."/>
            <person name="Salamov A."/>
            <person name="Andreopoulos B."/>
            <person name="Baker S."/>
            <person name="Barry K."/>
            <person name="Bills G."/>
            <person name="Bluhm B."/>
            <person name="Cannon C."/>
            <person name="Castanera R."/>
            <person name="Culley D."/>
            <person name="Daum C."/>
            <person name="Ezra D."/>
            <person name="Gonzalez J."/>
            <person name="Henrissat B."/>
            <person name="Kuo A."/>
            <person name="Liang C."/>
            <person name="Lipzen A."/>
            <person name="Lutzoni F."/>
            <person name="Magnuson J."/>
            <person name="Mondo S."/>
            <person name="Nolan M."/>
            <person name="Ohm R."/>
            <person name="Pangilinan J."/>
            <person name="Park H.-J."/>
            <person name="Ramirez L."/>
            <person name="Alfaro M."/>
            <person name="Sun H."/>
            <person name="Tritt A."/>
            <person name="Yoshinaga Y."/>
            <person name="Zwiers L.-H."/>
            <person name="Turgeon B."/>
            <person name="Goodwin S."/>
            <person name="Spatafora J."/>
            <person name="Crous P."/>
            <person name="Grigoriev I."/>
        </authorList>
    </citation>
    <scope>NUCLEOTIDE SEQUENCE</scope>
    <source>
        <strain evidence="1">CBS 119925</strain>
    </source>
</reference>
<dbReference type="AlphaFoldDB" id="A0A6A6VNN2"/>
<keyword evidence="2" id="KW-1185">Reference proteome</keyword>
<name>A0A6A6VNN2_9PLEO</name>
<dbReference type="Proteomes" id="UP000799440">
    <property type="component" value="Unassembled WGS sequence"/>
</dbReference>
<proteinExistence type="predicted"/>
<sequence length="166" mass="18790">MPTPFSQICRLSMLAHRDKRKRALCQRSVRRLDEDQNIFSSLYGRHCTLDPTRFGRRFTRDNRKRGLASGSGCTLGAHQSTLTCMHDSASKLHPVGGGCSVCQSLQGTPCRRGPFGDGTFLLVSWGYSQGSFRFWHRLHIGRSPEHFSCFAWHVMQATPCRRVLGF</sequence>
<protein>
    <submittedName>
        <fullName evidence="1">Uncharacterized protein</fullName>
    </submittedName>
</protein>
<evidence type="ECO:0000313" key="1">
    <source>
        <dbReference type="EMBL" id="KAF2752228.1"/>
    </source>
</evidence>